<keyword evidence="7 11" id="KW-0378">Hydrolase</keyword>
<comment type="similarity">
    <text evidence="2 11">Belongs to the ANKZF1/VMS1 family.</text>
</comment>
<evidence type="ECO:0000313" key="14">
    <source>
        <dbReference type="EMBL" id="OLL21740.1"/>
    </source>
</evidence>
<dbReference type="AlphaFoldDB" id="A0A1U7LGF6"/>
<dbReference type="InterPro" id="IPR002110">
    <property type="entry name" value="Ankyrin_rpt"/>
</dbReference>
<gene>
    <name evidence="14" type="ORF">NEOLI_003026</name>
</gene>
<reference evidence="14 15" key="1">
    <citation type="submission" date="2016-04" db="EMBL/GenBank/DDBJ databases">
        <title>Evolutionary innovation and constraint leading to complex multicellularity in the Ascomycota.</title>
        <authorList>
            <person name="Cisse O."/>
            <person name="Nguyen A."/>
            <person name="Hewitt D.A."/>
            <person name="Jedd G."/>
            <person name="Stajich J.E."/>
        </authorList>
    </citation>
    <scope>NUCLEOTIDE SEQUENCE [LARGE SCALE GENOMIC DNA]</scope>
    <source>
        <strain evidence="14 15">DAH-3</strain>
    </source>
</reference>
<dbReference type="InterPro" id="IPR047139">
    <property type="entry name" value="ANKZ1/VMS1"/>
</dbReference>
<dbReference type="Pfam" id="PF18826">
    <property type="entry name" value="bVLRF1"/>
    <property type="match status" value="1"/>
</dbReference>
<evidence type="ECO:0000256" key="12">
    <source>
        <dbReference type="SAM" id="MobiDB-lite"/>
    </source>
</evidence>
<keyword evidence="5" id="KW-0677">Repeat</keyword>
<dbReference type="InterPro" id="IPR036770">
    <property type="entry name" value="Ankyrin_rpt-contain_sf"/>
</dbReference>
<dbReference type="OrthoDB" id="429841at2759"/>
<evidence type="ECO:0000256" key="7">
    <source>
        <dbReference type="ARBA" id="ARBA00022801"/>
    </source>
</evidence>
<dbReference type="Gene3D" id="1.25.40.20">
    <property type="entry name" value="Ankyrin repeat-containing domain"/>
    <property type="match status" value="1"/>
</dbReference>
<feature type="region of interest" description="Disordered" evidence="12">
    <location>
        <begin position="356"/>
        <end position="391"/>
    </location>
</feature>
<keyword evidence="15" id="KW-1185">Reference proteome</keyword>
<evidence type="ECO:0000313" key="15">
    <source>
        <dbReference type="Proteomes" id="UP000186594"/>
    </source>
</evidence>
<evidence type="ECO:0000256" key="8">
    <source>
        <dbReference type="ARBA" id="ARBA00023043"/>
    </source>
</evidence>
<dbReference type="GO" id="GO:0004519">
    <property type="term" value="F:endonuclease activity"/>
    <property type="evidence" value="ECO:0007669"/>
    <property type="project" value="UniProtKB-KW"/>
</dbReference>
<feature type="domain" description="VLRF1" evidence="13">
    <location>
        <begin position="194"/>
        <end position="344"/>
    </location>
</feature>
<dbReference type="PROSITE" id="PS50088">
    <property type="entry name" value="ANK_REPEAT"/>
    <property type="match status" value="1"/>
</dbReference>
<protein>
    <submittedName>
        <fullName evidence="14">VMS1 protein</fullName>
    </submittedName>
</protein>
<comment type="subcellular location">
    <subcellularLocation>
        <location evidence="1">Cytoplasm</location>
    </subcellularLocation>
</comment>
<dbReference type="PANTHER" id="PTHR16036:SF2">
    <property type="entry name" value="TRNA ENDONUCLEASE ANKZF1"/>
    <property type="match status" value="1"/>
</dbReference>
<evidence type="ECO:0000259" key="13">
    <source>
        <dbReference type="PROSITE" id="PS52044"/>
    </source>
</evidence>
<dbReference type="SUPFAM" id="SSF48403">
    <property type="entry name" value="Ankyrin repeat"/>
    <property type="match status" value="1"/>
</dbReference>
<keyword evidence="8 10" id="KW-0040">ANK repeat</keyword>
<dbReference type="InterPro" id="IPR041175">
    <property type="entry name" value="VLRF1/Vms1"/>
</dbReference>
<keyword evidence="4 11" id="KW-0540">Nuclease</keyword>
<evidence type="ECO:0000256" key="6">
    <source>
        <dbReference type="ARBA" id="ARBA00022759"/>
    </source>
</evidence>
<feature type="active site" evidence="11">
    <location>
        <position position="245"/>
    </location>
</feature>
<proteinExistence type="inferred from homology"/>
<comment type="domain">
    <text evidence="11">The VLRF1 domain mediates binding to the 60S ribosomal subunit.</text>
</comment>
<dbReference type="Proteomes" id="UP000186594">
    <property type="component" value="Unassembled WGS sequence"/>
</dbReference>
<dbReference type="OMA" id="AQKTIHR"/>
<dbReference type="GO" id="GO:0016787">
    <property type="term" value="F:hydrolase activity"/>
    <property type="evidence" value="ECO:0007669"/>
    <property type="project" value="UniProtKB-KW"/>
</dbReference>
<name>A0A1U7LGF6_NEOID</name>
<evidence type="ECO:0000256" key="9">
    <source>
        <dbReference type="ARBA" id="ARBA00023054"/>
    </source>
</evidence>
<comment type="caution">
    <text evidence="14">The sequence shown here is derived from an EMBL/GenBank/DDBJ whole genome shotgun (WGS) entry which is preliminary data.</text>
</comment>
<evidence type="ECO:0000256" key="5">
    <source>
        <dbReference type="ARBA" id="ARBA00022737"/>
    </source>
</evidence>
<accession>A0A1U7LGF6</accession>
<organism evidence="14 15">
    <name type="scientific">Neolecta irregularis (strain DAH-3)</name>
    <dbReference type="NCBI Taxonomy" id="1198029"/>
    <lineage>
        <taxon>Eukaryota</taxon>
        <taxon>Fungi</taxon>
        <taxon>Dikarya</taxon>
        <taxon>Ascomycota</taxon>
        <taxon>Taphrinomycotina</taxon>
        <taxon>Neolectales</taxon>
        <taxon>Neolectaceae</taxon>
        <taxon>Neolecta</taxon>
    </lineage>
</organism>
<evidence type="ECO:0000256" key="2">
    <source>
        <dbReference type="ARBA" id="ARBA00009262"/>
    </source>
</evidence>
<dbReference type="PANTHER" id="PTHR16036">
    <property type="entry name" value="ANKYRIN REPEAT AND ZINC FINGER DOMAIN-CONTAINING PROTEIN 1"/>
    <property type="match status" value="1"/>
</dbReference>
<evidence type="ECO:0000256" key="4">
    <source>
        <dbReference type="ARBA" id="ARBA00022722"/>
    </source>
</evidence>
<dbReference type="STRING" id="1198029.A0A1U7LGF6"/>
<keyword evidence="9" id="KW-0175">Coiled coil</keyword>
<dbReference type="GO" id="GO:0005737">
    <property type="term" value="C:cytoplasm"/>
    <property type="evidence" value="ECO:0007669"/>
    <property type="project" value="UniProtKB-SubCell"/>
</dbReference>
<feature type="compositionally biased region" description="Basic and acidic residues" evidence="12">
    <location>
        <begin position="361"/>
        <end position="371"/>
    </location>
</feature>
<dbReference type="EMBL" id="LXFE01004355">
    <property type="protein sequence ID" value="OLL21740.1"/>
    <property type="molecule type" value="Genomic_DNA"/>
</dbReference>
<dbReference type="PROSITE" id="PS52044">
    <property type="entry name" value="VLRF1"/>
    <property type="match status" value="1"/>
</dbReference>
<dbReference type="GO" id="GO:0036503">
    <property type="term" value="P:ERAD pathway"/>
    <property type="evidence" value="ECO:0007669"/>
    <property type="project" value="TreeGrafter"/>
</dbReference>
<evidence type="ECO:0000256" key="10">
    <source>
        <dbReference type="PROSITE-ProRule" id="PRU00023"/>
    </source>
</evidence>
<evidence type="ECO:0000256" key="3">
    <source>
        <dbReference type="ARBA" id="ARBA00022490"/>
    </source>
</evidence>
<evidence type="ECO:0000256" key="1">
    <source>
        <dbReference type="ARBA" id="ARBA00004496"/>
    </source>
</evidence>
<keyword evidence="3 11" id="KW-0963">Cytoplasm</keyword>
<feature type="region of interest" description="Disordered" evidence="12">
    <location>
        <begin position="238"/>
        <end position="260"/>
    </location>
</feature>
<feature type="repeat" description="ANK" evidence="10">
    <location>
        <begin position="428"/>
        <end position="460"/>
    </location>
</feature>
<sequence>MLISTIHPLLSKPLYINHFPDEICRSLVLDDLTQPVVDTETSTTGIDQVTSEFDKALSSCRSCPSVQFLSVDDQRAHYKSDLHRFNLKRKNSGLESLNEQAFEDLLEGLANSLSGSESEVSDASDNDTTLNLLLQKHTTSKKKESFDDRVRPAKSPFLWLRLPEISDSIRVGIFKALFTATTTQGLIAEIRTKPQETIAMFAIGGGHFAGMIISLAPKIGSSDPNILVQKSFHRYTTRRKQGGSQAANDSAKGKAHSAGSNLRRAQELELKKEVRELLSSWEIMIRKTQLIFVRASGKLNKSILFNYERAVLHGDDTRLRTFPFTTRRATASELKRCYNELTRVIVVDVNELQPQPATETNARKNKDKDPKPQPISQKASPEEEERKVHTTTISGYIRRSKISSLVAYLKEQHLPIDFLLFPESTHAHSPRPLHLASALSQPLVVSVLLERGADPTSQNEFGRTPFELAGDKATREAFRISRHELGEDRWAWDDAKVPSGLTLADVEARRRRSRERREKEILLTQQKTERSEEISEQSSGIKYGVGRLSAVRDIRKTEREEREMTPEARIKLQRERFARAAEARAKAAGSR</sequence>
<keyword evidence="6 11" id="KW-0255">Endonuclease</keyword>
<dbReference type="PROSITE" id="PS50297">
    <property type="entry name" value="ANK_REP_REGION"/>
    <property type="match status" value="1"/>
</dbReference>
<evidence type="ECO:0000256" key="11">
    <source>
        <dbReference type="PROSITE-ProRule" id="PRU01389"/>
    </source>
</evidence>